<evidence type="ECO:0000313" key="3">
    <source>
        <dbReference type="Proteomes" id="UP000501558"/>
    </source>
</evidence>
<dbReference type="AlphaFoldDB" id="A0AAE6YMY4"/>
<reference evidence="2 3" key="1">
    <citation type="submission" date="2019-12" db="EMBL/GenBank/DDBJ databases">
        <title>Whole genome sequences of Lactococcus raffinolactis strains isolated from sewage.</title>
        <authorList>
            <person name="Ybazeta G."/>
            <person name="Ross M."/>
            <person name="Brabant-Kirwan D."/>
            <person name="Saleh M."/>
            <person name="Dillon J.A."/>
            <person name="Splinter K."/>
            <person name="Nokhbeh R."/>
        </authorList>
    </citation>
    <scope>NUCLEOTIDE SEQUENCE [LARGE SCALE GENOMIC DNA]</scope>
    <source>
        <strain evidence="2 3">Lr_19_14</strain>
    </source>
</reference>
<keyword evidence="3" id="KW-1185">Reference proteome</keyword>
<gene>
    <name evidence="2" type="ORF">GU334_08510</name>
</gene>
<name>A0AAE6YMY4_9LACT</name>
<keyword evidence="1" id="KW-0812">Transmembrane</keyword>
<dbReference type="EMBL" id="CP047628">
    <property type="protein sequence ID" value="QIW58945.1"/>
    <property type="molecule type" value="Genomic_DNA"/>
</dbReference>
<accession>A0AAE6YMY4</accession>
<keyword evidence="1" id="KW-1133">Transmembrane helix</keyword>
<sequence length="104" mass="12230">MSDYYKAIRKKILEDYKMFGWEEKSSYYGSLFVMIVCIIYIILAVDKQNSANIPIILTMIIISGVCYFYSKRCKKNHEKMKLKAIEKMLDSPDTNIEIINELIN</sequence>
<feature type="transmembrane region" description="Helical" evidence="1">
    <location>
        <begin position="51"/>
        <end position="70"/>
    </location>
</feature>
<organism evidence="2 3">
    <name type="scientific">Pseudolactococcus raffinolactis</name>
    <dbReference type="NCBI Taxonomy" id="1366"/>
    <lineage>
        <taxon>Bacteria</taxon>
        <taxon>Bacillati</taxon>
        <taxon>Bacillota</taxon>
        <taxon>Bacilli</taxon>
        <taxon>Lactobacillales</taxon>
        <taxon>Streptococcaceae</taxon>
        <taxon>Pseudolactococcus</taxon>
    </lineage>
</organism>
<keyword evidence="1" id="KW-0472">Membrane</keyword>
<protein>
    <submittedName>
        <fullName evidence="2">Uncharacterized protein</fullName>
    </submittedName>
</protein>
<evidence type="ECO:0000313" key="2">
    <source>
        <dbReference type="EMBL" id="QIW58945.1"/>
    </source>
</evidence>
<dbReference type="RefSeq" id="WP_167841483.1">
    <property type="nucleotide sequence ID" value="NZ_CP047628.1"/>
</dbReference>
<dbReference type="Proteomes" id="UP000501558">
    <property type="component" value="Chromosome"/>
</dbReference>
<feature type="transmembrane region" description="Helical" evidence="1">
    <location>
        <begin position="27"/>
        <end position="45"/>
    </location>
</feature>
<evidence type="ECO:0000256" key="1">
    <source>
        <dbReference type="SAM" id="Phobius"/>
    </source>
</evidence>
<proteinExistence type="predicted"/>